<dbReference type="OrthoDB" id="5125733at2759"/>
<reference evidence="2 3" key="1">
    <citation type="submission" date="2017-06" db="EMBL/GenBank/DDBJ databases">
        <title>Comparative genomic analysis of Ambrosia Fusariam Clade fungi.</title>
        <authorList>
            <person name="Stajich J.E."/>
            <person name="Carrillo J."/>
            <person name="Kijimoto T."/>
            <person name="Eskalen A."/>
            <person name="O'Donnell K."/>
            <person name="Kasson M."/>
        </authorList>
    </citation>
    <scope>NUCLEOTIDE SEQUENCE [LARGE SCALE GENOMIC DNA]</scope>
    <source>
        <strain evidence="2">UCR3666</strain>
    </source>
</reference>
<proteinExistence type="predicted"/>
<dbReference type="AlphaFoldDB" id="A0A3M2SCF2"/>
<protein>
    <recommendedName>
        <fullName evidence="1">Heterokaryon incompatibility domain-containing protein</fullName>
    </recommendedName>
</protein>
<dbReference type="Pfam" id="PF06985">
    <property type="entry name" value="HET"/>
    <property type="match status" value="1"/>
</dbReference>
<dbReference type="STRING" id="2010991.A0A3M2SCF2"/>
<evidence type="ECO:0000259" key="1">
    <source>
        <dbReference type="Pfam" id="PF06985"/>
    </source>
</evidence>
<evidence type="ECO:0000313" key="3">
    <source>
        <dbReference type="Proteomes" id="UP000277212"/>
    </source>
</evidence>
<gene>
    <name evidence="2" type="ORF">CDV36_005191</name>
</gene>
<sequence length="216" mass="24316">MPKRVISITQNQSEFTLRLVETEGLHDLYCALSYCWGGDQKTKATKETLPRLKAGIAFDKLPATLQDDVTTTHGLGLQYLFVDSLCILQDDEEGMHTQIAQMSEIYSEAAITILASRAKGVEFSFLHKRQTSILGSRSRDNLYKMSLGCPNGPLESRAWALQENLLSARTLDYEDDHTTWRCSTTNNITDGWQSTLEFLHKLGFASVPEFYVLAQL</sequence>
<name>A0A3M2SCF2_9HYPO</name>
<keyword evidence="3" id="KW-1185">Reference proteome</keyword>
<dbReference type="Proteomes" id="UP000277212">
    <property type="component" value="Unassembled WGS sequence"/>
</dbReference>
<evidence type="ECO:0000313" key="2">
    <source>
        <dbReference type="EMBL" id="RMJ15169.1"/>
    </source>
</evidence>
<dbReference type="PANTHER" id="PTHR33112:SF16">
    <property type="entry name" value="HETEROKARYON INCOMPATIBILITY DOMAIN-CONTAINING PROTEIN"/>
    <property type="match status" value="1"/>
</dbReference>
<organism evidence="2 3">
    <name type="scientific">Fusarium kuroshium</name>
    <dbReference type="NCBI Taxonomy" id="2010991"/>
    <lineage>
        <taxon>Eukaryota</taxon>
        <taxon>Fungi</taxon>
        <taxon>Dikarya</taxon>
        <taxon>Ascomycota</taxon>
        <taxon>Pezizomycotina</taxon>
        <taxon>Sordariomycetes</taxon>
        <taxon>Hypocreomycetidae</taxon>
        <taxon>Hypocreales</taxon>
        <taxon>Nectriaceae</taxon>
        <taxon>Fusarium</taxon>
        <taxon>Fusarium solani species complex</taxon>
    </lineage>
</organism>
<feature type="domain" description="Heterokaryon incompatibility" evidence="1">
    <location>
        <begin position="29"/>
        <end position="163"/>
    </location>
</feature>
<accession>A0A3M2SCF2</accession>
<dbReference type="InterPro" id="IPR010730">
    <property type="entry name" value="HET"/>
</dbReference>
<dbReference type="EMBL" id="NKUJ01000070">
    <property type="protein sequence ID" value="RMJ15169.1"/>
    <property type="molecule type" value="Genomic_DNA"/>
</dbReference>
<comment type="caution">
    <text evidence="2">The sequence shown here is derived from an EMBL/GenBank/DDBJ whole genome shotgun (WGS) entry which is preliminary data.</text>
</comment>
<dbReference type="PANTHER" id="PTHR33112">
    <property type="entry name" value="DOMAIN PROTEIN, PUTATIVE-RELATED"/>
    <property type="match status" value="1"/>
</dbReference>